<evidence type="ECO:0000256" key="3">
    <source>
        <dbReference type="ARBA" id="ARBA00023239"/>
    </source>
</evidence>
<gene>
    <name evidence="8" type="ORF">SASC598J21_017290</name>
</gene>
<sequence length="442" mass="48415">MSKILPSKKFSLIRCWILCFCVLFLSACPHVRKPTDKILPGETGSVTPGKPLPRNYVFTPGKAGVSYRAVSYQELPQWPIQSFVESLDAFKTSCSKLQMQPAWQPVCQQAARTSRHNQHARVFFETYFTPWEVSQNGQLAGTVTGYYEPMLPGDTRQTAQARFPIYGIPSDFIVVPLNAGQRQGVVRIRLTGANSGVITPNGDYTANLASFPLNEKTRALKGRISGNQLIPYYTRAQINAGALNGKAPVLGYANDPVELFFLHVQGSGQLRTPDGRMLRLSFADKNDYPYVSIGKYMANKGYLPLAQTSMQGIKAWLQQHPQQLAEVLGQNPSYVFFRASAEPASGPTGALGVPLTKGYSAAVDSHFMNLGAPLFVATTHPANGFGLNRLMMAQDTGSAINGAVRVDYFWGYGDEAGALAGKMKYPGYVWQLLPNGMLPQVK</sequence>
<dbReference type="AlphaFoldDB" id="A0A074VDA4"/>
<dbReference type="InterPro" id="IPR026044">
    <property type="entry name" value="MltA"/>
</dbReference>
<dbReference type="Gene3D" id="2.40.240.50">
    <property type="entry name" value="Barwin-like endoglucanases"/>
    <property type="match status" value="1"/>
</dbReference>
<dbReference type="SUPFAM" id="SSF50685">
    <property type="entry name" value="Barwin-like endoglucanases"/>
    <property type="match status" value="1"/>
</dbReference>
<dbReference type="SMART" id="SM00925">
    <property type="entry name" value="MltA"/>
    <property type="match status" value="1"/>
</dbReference>
<dbReference type="Gene3D" id="2.40.40.10">
    <property type="entry name" value="RlpA-like domain"/>
    <property type="match status" value="1"/>
</dbReference>
<evidence type="ECO:0000259" key="7">
    <source>
        <dbReference type="SMART" id="SM00925"/>
    </source>
</evidence>
<dbReference type="EMBL" id="AVQL01000450">
    <property type="protein sequence ID" value="KEQ00460.1"/>
    <property type="molecule type" value="Genomic_DNA"/>
</dbReference>
<dbReference type="CDD" id="cd14485">
    <property type="entry name" value="mltA_like_LT_A"/>
    <property type="match status" value="1"/>
</dbReference>
<dbReference type="GO" id="GO:0008933">
    <property type="term" value="F:peptidoglycan lytic transglycosylase activity"/>
    <property type="evidence" value="ECO:0007669"/>
    <property type="project" value="TreeGrafter"/>
</dbReference>
<accession>A0A074VDA4</accession>
<dbReference type="GO" id="GO:0019867">
    <property type="term" value="C:outer membrane"/>
    <property type="evidence" value="ECO:0007669"/>
    <property type="project" value="InterPro"/>
</dbReference>
<dbReference type="PROSITE" id="PS51257">
    <property type="entry name" value="PROKAR_LIPOPROTEIN"/>
    <property type="match status" value="1"/>
</dbReference>
<dbReference type="InterPro" id="IPR036908">
    <property type="entry name" value="RlpA-like_sf"/>
</dbReference>
<dbReference type="PIRSF" id="PIRSF019422">
    <property type="entry name" value="MltA"/>
    <property type="match status" value="1"/>
</dbReference>
<keyword evidence="4" id="KW-0961">Cell wall biogenesis/degradation</keyword>
<evidence type="ECO:0000256" key="6">
    <source>
        <dbReference type="SAM" id="SignalP"/>
    </source>
</evidence>
<keyword evidence="6" id="KW-0732">Signal</keyword>
<dbReference type="InterPro" id="IPR010611">
    <property type="entry name" value="3D_dom"/>
</dbReference>
<reference evidence="8 9" key="1">
    <citation type="journal article" date="2014" name="PLoS Genet.">
        <title>Hidden diversity in honey bee gut symbionts detected by single-cell genomics.</title>
        <authorList>
            <person name="Engel P."/>
            <person name="Stepanauskas R."/>
            <person name="Moran N."/>
        </authorList>
    </citation>
    <scope>NUCLEOTIDE SEQUENCE [LARGE SCALE GENOMIC DNA]</scope>
    <source>
        <strain evidence="8 9">SCGC AB-598-J21</strain>
    </source>
</reference>
<organism evidence="8 9">
    <name type="scientific">Snodgrassella alvi SCGC AB-598-J21</name>
    <dbReference type="NCBI Taxonomy" id="1385367"/>
    <lineage>
        <taxon>Bacteria</taxon>
        <taxon>Pseudomonadati</taxon>
        <taxon>Pseudomonadota</taxon>
        <taxon>Betaproteobacteria</taxon>
        <taxon>Neisseriales</taxon>
        <taxon>Neisseriaceae</taxon>
        <taxon>Snodgrassella</taxon>
    </lineage>
</organism>
<feature type="chain" id="PRO_5001701972" description="peptidoglycan lytic exotransglycosylase" evidence="6">
    <location>
        <begin position="28"/>
        <end position="442"/>
    </location>
</feature>
<dbReference type="PANTHER" id="PTHR30124:SF0">
    <property type="entry name" value="MEMBRANE-BOUND LYTIC MUREIN TRANSGLYCOSYLASE A"/>
    <property type="match status" value="1"/>
</dbReference>
<comment type="catalytic activity">
    <reaction evidence="1">
        <text>Exolytic cleavage of the (1-&gt;4)-beta-glycosidic linkage between N-acetylmuramic acid (MurNAc) and N-acetylglucosamine (GlcNAc) residues in peptidoglycan, from either the reducing or the non-reducing ends of the peptidoglycan chains, with concomitant formation of a 1,6-anhydrobond in the MurNAc residue.</text>
        <dbReference type="EC" id="4.2.2.n1"/>
    </reaction>
</comment>
<dbReference type="PANTHER" id="PTHR30124">
    <property type="entry name" value="MEMBRANE-BOUND LYTIC MUREIN TRANSGLYCOSYLASE A"/>
    <property type="match status" value="1"/>
</dbReference>
<evidence type="ECO:0000256" key="5">
    <source>
        <dbReference type="ARBA" id="ARBA00030918"/>
    </source>
</evidence>
<name>A0A074VDA4_9NEIS</name>
<dbReference type="Proteomes" id="UP000027644">
    <property type="component" value="Unassembled WGS sequence"/>
</dbReference>
<dbReference type="Pfam" id="PF03562">
    <property type="entry name" value="MltA"/>
    <property type="match status" value="1"/>
</dbReference>
<proteinExistence type="predicted"/>
<dbReference type="GO" id="GO:0004553">
    <property type="term" value="F:hydrolase activity, hydrolyzing O-glycosyl compounds"/>
    <property type="evidence" value="ECO:0007669"/>
    <property type="project" value="InterPro"/>
</dbReference>
<dbReference type="InterPro" id="IPR005300">
    <property type="entry name" value="MltA_B"/>
</dbReference>
<dbReference type="Pfam" id="PF06725">
    <property type="entry name" value="3D"/>
    <property type="match status" value="1"/>
</dbReference>
<feature type="domain" description="Lytic transglycosylase MltA" evidence="7">
    <location>
        <begin position="150"/>
        <end position="338"/>
    </location>
</feature>
<dbReference type="GO" id="GO:0009253">
    <property type="term" value="P:peptidoglycan catabolic process"/>
    <property type="evidence" value="ECO:0007669"/>
    <property type="project" value="TreeGrafter"/>
</dbReference>
<keyword evidence="3" id="KW-0456">Lyase</keyword>
<dbReference type="GO" id="GO:0071555">
    <property type="term" value="P:cell wall organization"/>
    <property type="evidence" value="ECO:0007669"/>
    <property type="project" value="UniProtKB-KW"/>
</dbReference>
<dbReference type="GO" id="GO:0009254">
    <property type="term" value="P:peptidoglycan turnover"/>
    <property type="evidence" value="ECO:0007669"/>
    <property type="project" value="InterPro"/>
</dbReference>
<protein>
    <recommendedName>
        <fullName evidence="2">peptidoglycan lytic exotransglycosylase</fullName>
        <ecNumber evidence="2">4.2.2.n1</ecNumber>
    </recommendedName>
    <alternativeName>
        <fullName evidence="5">Murein hydrolase A</fullName>
    </alternativeName>
</protein>
<dbReference type="Gene3D" id="2.40.50.270">
    <property type="entry name" value="transglycosylase MltA"/>
    <property type="match status" value="1"/>
</dbReference>
<comment type="caution">
    <text evidence="8">The sequence shown here is derived from an EMBL/GenBank/DDBJ whole genome shotgun (WGS) entry which is preliminary data.</text>
</comment>
<evidence type="ECO:0000313" key="8">
    <source>
        <dbReference type="EMBL" id="KEQ00460.1"/>
    </source>
</evidence>
<evidence type="ECO:0000313" key="9">
    <source>
        <dbReference type="Proteomes" id="UP000027644"/>
    </source>
</evidence>
<evidence type="ECO:0000256" key="2">
    <source>
        <dbReference type="ARBA" id="ARBA00012587"/>
    </source>
</evidence>
<evidence type="ECO:0000256" key="4">
    <source>
        <dbReference type="ARBA" id="ARBA00023316"/>
    </source>
</evidence>
<evidence type="ECO:0000256" key="1">
    <source>
        <dbReference type="ARBA" id="ARBA00001420"/>
    </source>
</evidence>
<dbReference type="EC" id="4.2.2.n1" evidence="2"/>
<dbReference type="CDD" id="cd14668">
    <property type="entry name" value="mlta_B"/>
    <property type="match status" value="1"/>
</dbReference>
<feature type="signal peptide" evidence="6">
    <location>
        <begin position="1"/>
        <end position="27"/>
    </location>
</feature>